<sequence length="74" mass="8056">TLLELASIHQPEAAAYVLRDFQIFAPMIITADRGLDCVTTYDPATQVATIRSLENGRLGPGQTHVTARTTSLTR</sequence>
<proteinExistence type="predicted"/>
<dbReference type="Proteomes" id="UP001556040">
    <property type="component" value="Unassembled WGS sequence"/>
</dbReference>
<dbReference type="EMBL" id="JBFMIA010000340">
    <property type="protein sequence ID" value="MEW9503638.1"/>
    <property type="molecule type" value="Genomic_DNA"/>
</dbReference>
<keyword evidence="2" id="KW-1185">Reference proteome</keyword>
<accession>A0ABV3Q973</accession>
<organism evidence="1 2">
    <name type="scientific">Jeotgalibacillus marinus</name>
    <dbReference type="NCBI Taxonomy" id="86667"/>
    <lineage>
        <taxon>Bacteria</taxon>
        <taxon>Bacillati</taxon>
        <taxon>Bacillota</taxon>
        <taxon>Bacilli</taxon>
        <taxon>Bacillales</taxon>
        <taxon>Caryophanaceae</taxon>
        <taxon>Jeotgalibacillus</taxon>
    </lineage>
</organism>
<feature type="non-terminal residue" evidence="1">
    <location>
        <position position="1"/>
    </location>
</feature>
<comment type="caution">
    <text evidence="1">The sequence shown here is derived from an EMBL/GenBank/DDBJ whole genome shotgun (WGS) entry which is preliminary data.</text>
</comment>
<reference evidence="1 2" key="1">
    <citation type="journal article" date="1979" name="Int. J. Syst. Evol. Microbiol.">
        <title>Bacillus globisporus subsp. marinus subsp. nov.</title>
        <authorList>
            <person name="Liu H."/>
        </authorList>
    </citation>
    <scope>NUCLEOTIDE SEQUENCE [LARGE SCALE GENOMIC DNA]</scope>
    <source>
        <strain evidence="1 2">DSM 1297</strain>
    </source>
</reference>
<evidence type="ECO:0000313" key="1">
    <source>
        <dbReference type="EMBL" id="MEW9503638.1"/>
    </source>
</evidence>
<feature type="non-terminal residue" evidence="1">
    <location>
        <position position="74"/>
    </location>
</feature>
<protein>
    <submittedName>
        <fullName evidence="1">Uncharacterized protein</fullName>
    </submittedName>
</protein>
<dbReference type="RefSeq" id="WP_367781096.1">
    <property type="nucleotide sequence ID" value="NZ_JBFMIA010000340.1"/>
</dbReference>
<name>A0ABV3Q973_9BACL</name>
<evidence type="ECO:0000313" key="2">
    <source>
        <dbReference type="Proteomes" id="UP001556040"/>
    </source>
</evidence>
<gene>
    <name evidence="1" type="ORF">AB1471_18105</name>
</gene>